<sequence length="116" mass="13333">MIKFFKRYNELWLGPLGLVLFIFSNPLIKAIDPEAVVYTTDAVQKIIFGHVAFAACVFSTWLCLKLTWPSAFKYLTKDFDRDFSQLNNNEKCVKLYLAFSLLALYLLGLIACMHVL</sequence>
<dbReference type="EMBL" id="JAHESD010000010">
    <property type="protein sequence ID" value="MBT1702953.1"/>
    <property type="molecule type" value="Genomic_DNA"/>
</dbReference>
<reference evidence="2 3" key="1">
    <citation type="submission" date="2021-05" db="EMBL/GenBank/DDBJ databases">
        <title>A Polyphasic approach of four new species of the genus Ohtaekwangia: Ohtaekwangia histidinii sp. nov., Ohtaekwangia cretensis sp. nov., Ohtaekwangia indiensis sp. nov., Ohtaekwangia reichenbachii sp. nov. from diverse environment.</title>
        <authorList>
            <person name="Octaviana S."/>
        </authorList>
    </citation>
    <scope>NUCLEOTIDE SEQUENCE [LARGE SCALE GENOMIC DNA]</scope>
    <source>
        <strain evidence="2 3">PWU20</strain>
    </source>
</reference>
<gene>
    <name evidence="2" type="ORF">KK060_06660</name>
</gene>
<proteinExistence type="predicted"/>
<dbReference type="RefSeq" id="WP_254152923.1">
    <property type="nucleotide sequence ID" value="NZ_JAHESD010000010.1"/>
</dbReference>
<evidence type="ECO:0000313" key="3">
    <source>
        <dbReference type="Proteomes" id="UP000772618"/>
    </source>
</evidence>
<keyword evidence="1" id="KW-0472">Membrane</keyword>
<feature type="transmembrane region" description="Helical" evidence="1">
    <location>
        <begin position="46"/>
        <end position="64"/>
    </location>
</feature>
<keyword evidence="1" id="KW-1133">Transmembrane helix</keyword>
<name>A0ABS5VPK4_9BACT</name>
<keyword evidence="1" id="KW-0812">Transmembrane</keyword>
<accession>A0ABS5VPK4</accession>
<dbReference type="Proteomes" id="UP000772618">
    <property type="component" value="Unassembled WGS sequence"/>
</dbReference>
<evidence type="ECO:0000256" key="1">
    <source>
        <dbReference type="SAM" id="Phobius"/>
    </source>
</evidence>
<organism evidence="2 3">
    <name type="scientific">Chryseosolibacter indicus</name>
    <dbReference type="NCBI Taxonomy" id="2782351"/>
    <lineage>
        <taxon>Bacteria</taxon>
        <taxon>Pseudomonadati</taxon>
        <taxon>Bacteroidota</taxon>
        <taxon>Cytophagia</taxon>
        <taxon>Cytophagales</taxon>
        <taxon>Chryseotaleaceae</taxon>
        <taxon>Chryseosolibacter</taxon>
    </lineage>
</organism>
<evidence type="ECO:0000313" key="2">
    <source>
        <dbReference type="EMBL" id="MBT1702953.1"/>
    </source>
</evidence>
<keyword evidence="3" id="KW-1185">Reference proteome</keyword>
<protein>
    <submittedName>
        <fullName evidence="2">Uncharacterized protein</fullName>
    </submittedName>
</protein>
<comment type="caution">
    <text evidence="2">The sequence shown here is derived from an EMBL/GenBank/DDBJ whole genome shotgun (WGS) entry which is preliminary data.</text>
</comment>
<feature type="transmembrane region" description="Helical" evidence="1">
    <location>
        <begin position="95"/>
        <end position="115"/>
    </location>
</feature>